<dbReference type="SUPFAM" id="SSF54427">
    <property type="entry name" value="NTF2-like"/>
    <property type="match status" value="1"/>
</dbReference>
<dbReference type="AlphaFoldDB" id="A0A6S7BJQ8"/>
<feature type="region of interest" description="Disordered" evidence="5">
    <location>
        <begin position="1"/>
        <end position="39"/>
    </location>
</feature>
<dbReference type="InterPro" id="IPR032710">
    <property type="entry name" value="NTF2-like_dom_sf"/>
</dbReference>
<evidence type="ECO:0000256" key="5">
    <source>
        <dbReference type="SAM" id="MobiDB-lite"/>
    </source>
</evidence>
<keyword evidence="9" id="KW-1185">Reference proteome</keyword>
<dbReference type="InterPro" id="IPR007430">
    <property type="entry name" value="VirB8"/>
</dbReference>
<dbReference type="Gene3D" id="3.10.450.230">
    <property type="entry name" value="VirB8 protein"/>
    <property type="match status" value="1"/>
</dbReference>
<evidence type="ECO:0000256" key="4">
    <source>
        <dbReference type="ARBA" id="ARBA00023136"/>
    </source>
</evidence>
<evidence type="ECO:0000256" key="3">
    <source>
        <dbReference type="ARBA" id="ARBA00022989"/>
    </source>
</evidence>
<feature type="domain" description="Bacterial virulence protein VirB8" evidence="7">
    <location>
        <begin position="61"/>
        <end position="268"/>
    </location>
</feature>
<evidence type="ECO:0000313" key="9">
    <source>
        <dbReference type="Proteomes" id="UP000494365"/>
    </source>
</evidence>
<keyword evidence="3 6" id="KW-1133">Transmembrane helix</keyword>
<evidence type="ECO:0000259" key="7">
    <source>
        <dbReference type="Pfam" id="PF04335"/>
    </source>
</evidence>
<dbReference type="PIRSF" id="PIRSF003299">
    <property type="entry name" value="VirB8_PtlE"/>
    <property type="match status" value="1"/>
</dbReference>
<dbReference type="EMBL" id="CADIKK010000033">
    <property type="protein sequence ID" value="CAB3802675.1"/>
    <property type="molecule type" value="Genomic_DNA"/>
</dbReference>
<feature type="compositionally biased region" description="Basic and acidic residues" evidence="5">
    <location>
        <begin position="23"/>
        <end position="39"/>
    </location>
</feature>
<keyword evidence="2 6" id="KW-0812">Transmembrane</keyword>
<feature type="transmembrane region" description="Helical" evidence="6">
    <location>
        <begin position="76"/>
        <end position="96"/>
    </location>
</feature>
<dbReference type="InterPro" id="IPR026264">
    <property type="entry name" value="VirB8/PtlE"/>
</dbReference>
<comment type="subcellular location">
    <subcellularLocation>
        <location evidence="1">Membrane</location>
        <topology evidence="1">Single-pass membrane protein</topology>
    </subcellularLocation>
</comment>
<dbReference type="Proteomes" id="UP000494365">
    <property type="component" value="Unassembled WGS sequence"/>
</dbReference>
<dbReference type="GO" id="GO:0016020">
    <property type="term" value="C:membrane"/>
    <property type="evidence" value="ECO:0007669"/>
    <property type="project" value="UniProtKB-SubCell"/>
</dbReference>
<dbReference type="CDD" id="cd16424">
    <property type="entry name" value="VirB8"/>
    <property type="match status" value="1"/>
</dbReference>
<gene>
    <name evidence="8" type="ORF">LMG28614_05671</name>
</gene>
<name>A0A6S7BJQ8_9BURK</name>
<protein>
    <recommendedName>
        <fullName evidence="7">Bacterial virulence protein VirB8 domain-containing protein</fullName>
    </recommendedName>
</protein>
<evidence type="ECO:0000256" key="6">
    <source>
        <dbReference type="SAM" id="Phobius"/>
    </source>
</evidence>
<reference evidence="8 9" key="1">
    <citation type="submission" date="2020-04" db="EMBL/GenBank/DDBJ databases">
        <authorList>
            <person name="De Canck E."/>
        </authorList>
    </citation>
    <scope>NUCLEOTIDE SEQUENCE [LARGE SCALE GENOMIC DNA]</scope>
    <source>
        <strain evidence="8 9">LMG 28614</strain>
    </source>
</reference>
<dbReference type="Pfam" id="PF04335">
    <property type="entry name" value="VirB8"/>
    <property type="match status" value="1"/>
</dbReference>
<accession>A0A6S7BJQ8</accession>
<proteinExistence type="predicted"/>
<keyword evidence="4 6" id="KW-0472">Membrane</keyword>
<evidence type="ECO:0000256" key="2">
    <source>
        <dbReference type="ARBA" id="ARBA00022692"/>
    </source>
</evidence>
<evidence type="ECO:0000313" key="8">
    <source>
        <dbReference type="EMBL" id="CAB3802675.1"/>
    </source>
</evidence>
<dbReference type="GO" id="GO:0030255">
    <property type="term" value="P:protein secretion by the type IV secretion system"/>
    <property type="evidence" value="ECO:0007669"/>
    <property type="project" value="InterPro"/>
</dbReference>
<sequence>MLQHAEKAPAAGRCNPRSGQPDDAARSAERGDKVSPLDLLKRPGAVRTEELGAYLAESRGLERDFLREVLRSRRNAWRVAIAAAVFGFASLMTLTLQIEESSKPVPPFILRVDNTTGQTDVVSVMKTRQDSYGDVVDRYWLSQYTMHRESYDYQTIQADYNATGLMSAPDVAAEYRHVFEGDNARDKILGDRGRILVEMESPPVLNPGTSTASARFTTVLHWKNNRPDEVRHWIATIAYSYVQSPMKPQDRLINPLGFQVQSYRVDPELAR</sequence>
<organism evidence="8 9">
    <name type="scientific">Paraburkholderia ultramafica</name>
    <dbReference type="NCBI Taxonomy" id="1544867"/>
    <lineage>
        <taxon>Bacteria</taxon>
        <taxon>Pseudomonadati</taxon>
        <taxon>Pseudomonadota</taxon>
        <taxon>Betaproteobacteria</taxon>
        <taxon>Burkholderiales</taxon>
        <taxon>Burkholderiaceae</taxon>
        <taxon>Paraburkholderia</taxon>
    </lineage>
</organism>
<evidence type="ECO:0000256" key="1">
    <source>
        <dbReference type="ARBA" id="ARBA00004167"/>
    </source>
</evidence>